<name>A0A9Q1N0F7_9SOLA</name>
<keyword evidence="2" id="KW-1185">Reference proteome</keyword>
<reference evidence="2" key="1">
    <citation type="journal article" date="2023" name="Proc. Natl. Acad. Sci. U.S.A.">
        <title>Genomic and structural basis for evolution of tropane alkaloid biosynthesis.</title>
        <authorList>
            <person name="Wanga Y.-J."/>
            <person name="Taina T."/>
            <person name="Yua J.-Y."/>
            <person name="Lia J."/>
            <person name="Xua B."/>
            <person name="Chenc J."/>
            <person name="D'Auriad J.C."/>
            <person name="Huanga J.-P."/>
            <person name="Huanga S.-X."/>
        </authorList>
    </citation>
    <scope>NUCLEOTIDE SEQUENCE [LARGE SCALE GENOMIC DNA]</scope>
    <source>
        <strain evidence="2">cv. KIB-2019</strain>
    </source>
</reference>
<evidence type="ECO:0000313" key="1">
    <source>
        <dbReference type="EMBL" id="KAJ8568742.1"/>
    </source>
</evidence>
<dbReference type="AlphaFoldDB" id="A0A9Q1N0F7"/>
<dbReference type="EMBL" id="JAJAGQ010000003">
    <property type="protein sequence ID" value="KAJ8568742.1"/>
    <property type="molecule type" value="Genomic_DNA"/>
</dbReference>
<sequence length="123" mass="14635">MNCVFCDGAIETLDHLFFQCPVTQGLWCRLLAWLGIHRTTGSWHEEFQWACKWARKKTNKRSITCCIFAMVVSLIWRERNNLKFQSGQFQSDRLCKEVALHIHIRGRYLQKWRTTLDSLNNFP</sequence>
<proteinExistence type="predicted"/>
<dbReference type="Proteomes" id="UP001152561">
    <property type="component" value="Unassembled WGS sequence"/>
</dbReference>
<dbReference type="OrthoDB" id="1277521at2759"/>
<organism evidence="1 2">
    <name type="scientific">Anisodus acutangulus</name>
    <dbReference type="NCBI Taxonomy" id="402998"/>
    <lineage>
        <taxon>Eukaryota</taxon>
        <taxon>Viridiplantae</taxon>
        <taxon>Streptophyta</taxon>
        <taxon>Embryophyta</taxon>
        <taxon>Tracheophyta</taxon>
        <taxon>Spermatophyta</taxon>
        <taxon>Magnoliopsida</taxon>
        <taxon>eudicotyledons</taxon>
        <taxon>Gunneridae</taxon>
        <taxon>Pentapetalae</taxon>
        <taxon>asterids</taxon>
        <taxon>lamiids</taxon>
        <taxon>Solanales</taxon>
        <taxon>Solanaceae</taxon>
        <taxon>Solanoideae</taxon>
        <taxon>Hyoscyameae</taxon>
        <taxon>Anisodus</taxon>
    </lineage>
</organism>
<protein>
    <recommendedName>
        <fullName evidence="3">Reverse transcriptase zinc-binding domain-containing protein</fullName>
    </recommendedName>
</protein>
<gene>
    <name evidence="1" type="ORF">K7X08_030964</name>
</gene>
<evidence type="ECO:0008006" key="3">
    <source>
        <dbReference type="Google" id="ProtNLM"/>
    </source>
</evidence>
<accession>A0A9Q1N0F7</accession>
<comment type="caution">
    <text evidence="1">The sequence shown here is derived from an EMBL/GenBank/DDBJ whole genome shotgun (WGS) entry which is preliminary data.</text>
</comment>
<evidence type="ECO:0000313" key="2">
    <source>
        <dbReference type="Proteomes" id="UP001152561"/>
    </source>
</evidence>